<organism evidence="6 7">
    <name type="scientific">Rhodofomes roseus</name>
    <dbReference type="NCBI Taxonomy" id="34475"/>
    <lineage>
        <taxon>Eukaryota</taxon>
        <taxon>Fungi</taxon>
        <taxon>Dikarya</taxon>
        <taxon>Basidiomycota</taxon>
        <taxon>Agaricomycotina</taxon>
        <taxon>Agaricomycetes</taxon>
        <taxon>Polyporales</taxon>
        <taxon>Rhodofomes</taxon>
    </lineage>
</organism>
<protein>
    <submittedName>
        <fullName evidence="6">Acyltransferase ChoActase/COT/CPT</fullName>
    </submittedName>
</protein>
<evidence type="ECO:0000259" key="5">
    <source>
        <dbReference type="Pfam" id="PF00755"/>
    </source>
</evidence>
<dbReference type="EMBL" id="JADCUA010000007">
    <property type="protein sequence ID" value="KAH9838488.1"/>
    <property type="molecule type" value="Genomic_DNA"/>
</dbReference>
<dbReference type="SUPFAM" id="SSF52777">
    <property type="entry name" value="CoA-dependent acyltransferases"/>
    <property type="match status" value="2"/>
</dbReference>
<keyword evidence="3 6" id="KW-0012">Acyltransferase</keyword>
<feature type="compositionally biased region" description="Basic residues" evidence="4">
    <location>
        <begin position="13"/>
        <end position="24"/>
    </location>
</feature>
<dbReference type="InterPro" id="IPR023213">
    <property type="entry name" value="CAT-like_dom_sf"/>
</dbReference>
<keyword evidence="7" id="KW-1185">Reference proteome</keyword>
<feature type="region of interest" description="Disordered" evidence="4">
    <location>
        <begin position="1"/>
        <end position="30"/>
    </location>
</feature>
<dbReference type="GO" id="GO:0016746">
    <property type="term" value="F:acyltransferase activity"/>
    <property type="evidence" value="ECO:0007669"/>
    <property type="project" value="UniProtKB-KW"/>
</dbReference>
<dbReference type="PANTHER" id="PTHR22589:SF107">
    <property type="entry name" value="CHOLINE_CARNITINE ACYLTRANSFERASE DOMAIN-CONTAINING PROTEIN"/>
    <property type="match status" value="1"/>
</dbReference>
<name>A0ABQ8KKR0_9APHY</name>
<keyword evidence="2" id="KW-0808">Transferase</keyword>
<proteinExistence type="inferred from homology"/>
<evidence type="ECO:0000256" key="4">
    <source>
        <dbReference type="SAM" id="MobiDB-lite"/>
    </source>
</evidence>
<dbReference type="InterPro" id="IPR042231">
    <property type="entry name" value="Cho/carn_acyl_trans_2"/>
</dbReference>
<comment type="similarity">
    <text evidence="1">Belongs to the carnitine/choline acetyltransferase family.</text>
</comment>
<dbReference type="PANTHER" id="PTHR22589">
    <property type="entry name" value="CARNITINE O-ACYLTRANSFERASE"/>
    <property type="match status" value="1"/>
</dbReference>
<sequence>MNHVSAFKVAKSLPRKTPSKHPASRRSMTSALTLPRLPVPDLHQTLQKYLQSLDPLLLENEARGGPSFSEARRLRETWADDFERGIGKVCQERLLALDRASPTNWLDDNFWIKKAYHEWRAPLIVNSNWWLAFHNDPAVPREVVLGHRPALGAVGITDWQVRRAAWLVRRTLEWKARLERQDDQAGITRAGVWLRDTAAKMFNVSRLPQADCDTLSTTPSYTDPDAHKIIVMLHDWFYAVDVLEEDKRVLQPAEIERRLLAVVADADGRLKRGEIAPAVGVLTADDRDRWTENLGHLLSLSPVNHDVLRTVNHSLFALSLDPYTYVPPSSTPAQAGSPVPEPNTVSELTAHLHNIRSGPTPRPGHNRWYDKAYTLVVESNTRAGAIGEHSPCDALVPSIGAEFAVVESVDEDAFPPLLPEGRMPNVEAVGGWERLEWVVDERIRKECDEAEKRVKIIVEDSDQGLLWFTDYGAERIKNEARLSTDAYIQMAMQLAWYRTRGCFTATYETALTRLFKNGRTETIRTLSADSRAFVLAMVDPKSTPQARQSLLRRAVQTHTSSTRHAATGRGIDRHLLGLRLMLDASARERHDLFDDELFTLSQTWKLSTSGLSEGHQFRGTGFGAAYPDGYGINYLAAPSTITFGIECKFSSPLTSTEVFKAAIIEALADMKSTCLTANAHL</sequence>
<evidence type="ECO:0000313" key="6">
    <source>
        <dbReference type="EMBL" id="KAH9838488.1"/>
    </source>
</evidence>
<dbReference type="Gene3D" id="3.30.559.70">
    <property type="entry name" value="Choline/Carnitine o-acyltransferase, domain 2"/>
    <property type="match status" value="1"/>
</dbReference>
<dbReference type="GeneID" id="72004050"/>
<dbReference type="Pfam" id="PF00755">
    <property type="entry name" value="Carn_acyltransf"/>
    <property type="match status" value="1"/>
</dbReference>
<dbReference type="InterPro" id="IPR039551">
    <property type="entry name" value="Cho/carn_acyl_trans"/>
</dbReference>
<evidence type="ECO:0000256" key="3">
    <source>
        <dbReference type="ARBA" id="ARBA00023315"/>
    </source>
</evidence>
<gene>
    <name evidence="6" type="ORF">C8Q71DRAFT_751514</name>
</gene>
<dbReference type="InterPro" id="IPR000542">
    <property type="entry name" value="Carn_acyl_trans"/>
</dbReference>
<dbReference type="RefSeq" id="XP_047780403.1">
    <property type="nucleotide sequence ID" value="XM_047923318.1"/>
</dbReference>
<comment type="caution">
    <text evidence="6">The sequence shown here is derived from an EMBL/GenBank/DDBJ whole genome shotgun (WGS) entry which is preliminary data.</text>
</comment>
<evidence type="ECO:0000256" key="1">
    <source>
        <dbReference type="ARBA" id="ARBA00005232"/>
    </source>
</evidence>
<dbReference type="Gene3D" id="3.30.559.10">
    <property type="entry name" value="Chloramphenicol acetyltransferase-like domain"/>
    <property type="match status" value="1"/>
</dbReference>
<reference evidence="6 7" key="1">
    <citation type="journal article" date="2021" name="Environ. Microbiol.">
        <title>Gene family expansions and transcriptome signatures uncover fungal adaptations to wood decay.</title>
        <authorList>
            <person name="Hage H."/>
            <person name="Miyauchi S."/>
            <person name="Viragh M."/>
            <person name="Drula E."/>
            <person name="Min B."/>
            <person name="Chaduli D."/>
            <person name="Navarro D."/>
            <person name="Favel A."/>
            <person name="Norest M."/>
            <person name="Lesage-Meessen L."/>
            <person name="Balint B."/>
            <person name="Merenyi Z."/>
            <person name="de Eugenio L."/>
            <person name="Morin E."/>
            <person name="Martinez A.T."/>
            <person name="Baldrian P."/>
            <person name="Stursova M."/>
            <person name="Martinez M.J."/>
            <person name="Novotny C."/>
            <person name="Magnuson J.K."/>
            <person name="Spatafora J.W."/>
            <person name="Maurice S."/>
            <person name="Pangilinan J."/>
            <person name="Andreopoulos W."/>
            <person name="LaButti K."/>
            <person name="Hundley H."/>
            <person name="Na H."/>
            <person name="Kuo A."/>
            <person name="Barry K."/>
            <person name="Lipzen A."/>
            <person name="Henrissat B."/>
            <person name="Riley R."/>
            <person name="Ahrendt S."/>
            <person name="Nagy L.G."/>
            <person name="Grigoriev I.V."/>
            <person name="Martin F."/>
            <person name="Rosso M.N."/>
        </authorList>
    </citation>
    <scope>NUCLEOTIDE SEQUENCE [LARGE SCALE GENOMIC DNA]</scope>
    <source>
        <strain evidence="6 7">CIRM-BRFM 1785</strain>
    </source>
</reference>
<evidence type="ECO:0000313" key="7">
    <source>
        <dbReference type="Proteomes" id="UP000814176"/>
    </source>
</evidence>
<accession>A0ABQ8KKR0</accession>
<feature type="domain" description="Choline/carnitine acyltransferase" evidence="5">
    <location>
        <begin position="37"/>
        <end position="663"/>
    </location>
</feature>
<evidence type="ECO:0000256" key="2">
    <source>
        <dbReference type="ARBA" id="ARBA00022679"/>
    </source>
</evidence>
<dbReference type="Proteomes" id="UP000814176">
    <property type="component" value="Unassembled WGS sequence"/>
</dbReference>
<dbReference type="PROSITE" id="PS00439">
    <property type="entry name" value="ACYLTRANSF_C_1"/>
    <property type="match status" value="1"/>
</dbReference>